<evidence type="ECO:0000256" key="6">
    <source>
        <dbReference type="ARBA" id="ARBA00022840"/>
    </source>
</evidence>
<feature type="domain" description="Thymidylate kinase-like" evidence="9">
    <location>
        <begin position="7"/>
        <end position="186"/>
    </location>
</feature>
<dbReference type="GO" id="GO:0006227">
    <property type="term" value="P:dUDP biosynthetic process"/>
    <property type="evidence" value="ECO:0007669"/>
    <property type="project" value="TreeGrafter"/>
</dbReference>
<dbReference type="CDD" id="cd01672">
    <property type="entry name" value="TMPK"/>
    <property type="match status" value="1"/>
</dbReference>
<dbReference type="GeneID" id="74567963"/>
<dbReference type="GO" id="GO:0005524">
    <property type="term" value="F:ATP binding"/>
    <property type="evidence" value="ECO:0007669"/>
    <property type="project" value="UniProtKB-UniRule"/>
</dbReference>
<evidence type="ECO:0000256" key="4">
    <source>
        <dbReference type="ARBA" id="ARBA00022741"/>
    </source>
</evidence>
<dbReference type="Proteomes" id="UP001055553">
    <property type="component" value="Chromosome"/>
</dbReference>
<dbReference type="EC" id="2.7.4.9" evidence="8"/>
<comment type="similarity">
    <text evidence="1 8">Belongs to the thymidylate kinase family.</text>
</comment>
<evidence type="ECO:0000256" key="5">
    <source>
        <dbReference type="ARBA" id="ARBA00022777"/>
    </source>
</evidence>
<keyword evidence="5 8" id="KW-0418">Kinase</keyword>
<evidence type="ECO:0000256" key="8">
    <source>
        <dbReference type="HAMAP-Rule" id="MF_00165"/>
    </source>
</evidence>
<reference evidence="11" key="1">
    <citation type="journal article" date="2022" name="Int. J. Syst. Evol. Microbiol.">
        <title>Nanobdella aerobiophila gen. nov., sp. nov., a thermoacidophilic, obligate ectosymbiotic archaeon, and proposal of Nanobdellaceae fam. nov., Nanobdellales ord. nov. and Nanobdellia class. nov.</title>
        <authorList>
            <person name="Kato S."/>
            <person name="Ogasawara A."/>
            <person name="Itoh T."/>
            <person name="Sakai H.D."/>
            <person name="Shimizu M."/>
            <person name="Yuki M."/>
            <person name="Kaneko M."/>
            <person name="Takashina T."/>
            <person name="Ohkuma M."/>
        </authorList>
    </citation>
    <scope>NUCLEOTIDE SEQUENCE [LARGE SCALE GENOMIC DNA]</scope>
    <source>
        <strain evidence="11">MJ1</strain>
    </source>
</reference>
<keyword evidence="2 8" id="KW-0808">Transferase</keyword>
<evidence type="ECO:0000313" key="10">
    <source>
        <dbReference type="EMBL" id="BBL45192.1"/>
    </source>
</evidence>
<organism evidence="10 11">
    <name type="scientific">Nanobdella aerobiophila</name>
    <dbReference type="NCBI Taxonomy" id="2586965"/>
    <lineage>
        <taxon>Archaea</taxon>
        <taxon>Nanobdellota</taxon>
        <taxon>Nanobdellia</taxon>
        <taxon>Nanobdellales</taxon>
        <taxon>Nanobdellaceae</taxon>
        <taxon>Nanobdella</taxon>
    </lineage>
</organism>
<sequence>MKKYIGIDGIDGAGKSTITNLLKNHLENKYKVYVKKEPDQLRDIILEYMDNNSDDSGYILALLFTADRQIQNIELKKRIEEGYIVISDRTLYSTFSYQLIYNIDINWLKEISKYIIKPDITFILDISPEDAIERIEKRGEYKTYYERLGILNKVRDNFLKLKEIFPEDNIRYIDASKKPEEILNEIISYL</sequence>
<feature type="binding site" evidence="8">
    <location>
        <begin position="9"/>
        <end position="16"/>
    </location>
    <ligand>
        <name>ATP</name>
        <dbReference type="ChEBI" id="CHEBI:30616"/>
    </ligand>
</feature>
<evidence type="ECO:0000256" key="7">
    <source>
        <dbReference type="ARBA" id="ARBA00048743"/>
    </source>
</evidence>
<comment type="catalytic activity">
    <reaction evidence="7 8">
        <text>dTMP + ATP = dTDP + ADP</text>
        <dbReference type="Rhea" id="RHEA:13517"/>
        <dbReference type="ChEBI" id="CHEBI:30616"/>
        <dbReference type="ChEBI" id="CHEBI:58369"/>
        <dbReference type="ChEBI" id="CHEBI:63528"/>
        <dbReference type="ChEBI" id="CHEBI:456216"/>
        <dbReference type="EC" id="2.7.4.9"/>
    </reaction>
</comment>
<gene>
    <name evidence="8" type="primary">tmk</name>
    <name evidence="10" type="ORF">MJ1_0011</name>
</gene>
<dbReference type="PANTHER" id="PTHR10344">
    <property type="entry name" value="THYMIDYLATE KINASE"/>
    <property type="match status" value="1"/>
</dbReference>
<dbReference type="Pfam" id="PF02223">
    <property type="entry name" value="Thymidylate_kin"/>
    <property type="match status" value="1"/>
</dbReference>
<keyword evidence="4 8" id="KW-0547">Nucleotide-binding</keyword>
<dbReference type="KEGG" id="naer:MJ1_0011"/>
<keyword evidence="6 8" id="KW-0067">ATP-binding</keyword>
<protein>
    <recommendedName>
        <fullName evidence="8">Probable thymidylate kinase</fullName>
        <ecNumber evidence="8">2.7.4.9</ecNumber>
    </recommendedName>
    <alternativeName>
        <fullName evidence="8">dTMP kinase</fullName>
    </alternativeName>
</protein>
<dbReference type="NCBIfam" id="TIGR00041">
    <property type="entry name" value="DTMP_kinase"/>
    <property type="match status" value="1"/>
</dbReference>
<keyword evidence="11" id="KW-1185">Reference proteome</keyword>
<dbReference type="GO" id="GO:0004798">
    <property type="term" value="F:dTMP kinase activity"/>
    <property type="evidence" value="ECO:0007669"/>
    <property type="project" value="UniProtKB-UniRule"/>
</dbReference>
<dbReference type="Gene3D" id="3.40.50.300">
    <property type="entry name" value="P-loop containing nucleotide triphosphate hydrolases"/>
    <property type="match status" value="1"/>
</dbReference>
<evidence type="ECO:0000259" key="9">
    <source>
        <dbReference type="Pfam" id="PF02223"/>
    </source>
</evidence>
<dbReference type="InterPro" id="IPR027417">
    <property type="entry name" value="P-loop_NTPase"/>
</dbReference>
<accession>A0A915WSG9</accession>
<dbReference type="GO" id="GO:0006233">
    <property type="term" value="P:dTDP biosynthetic process"/>
    <property type="evidence" value="ECO:0007669"/>
    <property type="project" value="InterPro"/>
</dbReference>
<dbReference type="GO" id="GO:0006235">
    <property type="term" value="P:dTTP biosynthetic process"/>
    <property type="evidence" value="ECO:0007669"/>
    <property type="project" value="UniProtKB-UniRule"/>
</dbReference>
<dbReference type="AlphaFoldDB" id="A0A915WSG9"/>
<dbReference type="InterPro" id="IPR039430">
    <property type="entry name" value="Thymidylate_kin-like_dom"/>
</dbReference>
<dbReference type="SUPFAM" id="SSF52540">
    <property type="entry name" value="P-loop containing nucleoside triphosphate hydrolases"/>
    <property type="match status" value="1"/>
</dbReference>
<dbReference type="HAMAP" id="MF_00165">
    <property type="entry name" value="Thymidylate_kinase"/>
    <property type="match status" value="1"/>
</dbReference>
<proteinExistence type="inferred from homology"/>
<evidence type="ECO:0000256" key="2">
    <source>
        <dbReference type="ARBA" id="ARBA00022679"/>
    </source>
</evidence>
<dbReference type="PANTHER" id="PTHR10344:SF4">
    <property type="entry name" value="UMP-CMP KINASE 2, MITOCHONDRIAL"/>
    <property type="match status" value="1"/>
</dbReference>
<dbReference type="GO" id="GO:0005737">
    <property type="term" value="C:cytoplasm"/>
    <property type="evidence" value="ECO:0007669"/>
    <property type="project" value="TreeGrafter"/>
</dbReference>
<keyword evidence="3 8" id="KW-0545">Nucleotide biosynthesis</keyword>
<dbReference type="InterPro" id="IPR018094">
    <property type="entry name" value="Thymidylate_kinase"/>
</dbReference>
<evidence type="ECO:0000313" key="11">
    <source>
        <dbReference type="Proteomes" id="UP001055553"/>
    </source>
</evidence>
<name>A0A915WSG9_9ARCH</name>
<evidence type="ECO:0000256" key="3">
    <source>
        <dbReference type="ARBA" id="ARBA00022727"/>
    </source>
</evidence>
<evidence type="ECO:0000256" key="1">
    <source>
        <dbReference type="ARBA" id="ARBA00009776"/>
    </source>
</evidence>
<dbReference type="EMBL" id="AP019769">
    <property type="protein sequence ID" value="BBL45192.1"/>
    <property type="molecule type" value="Genomic_DNA"/>
</dbReference>
<dbReference type="RefSeq" id="WP_258393234.1">
    <property type="nucleotide sequence ID" value="NZ_AP019769.1"/>
</dbReference>